<dbReference type="SMART" id="SM01411">
    <property type="entry name" value="Ephrin_rec_like"/>
    <property type="match status" value="2"/>
</dbReference>
<keyword evidence="4" id="KW-0812">Transmembrane</keyword>
<proteinExistence type="predicted"/>
<keyword evidence="1 5" id="KW-0732">Signal</keyword>
<dbReference type="SUPFAM" id="SSF69318">
    <property type="entry name" value="Integrin alpha N-terminal domain"/>
    <property type="match status" value="3"/>
</dbReference>
<dbReference type="PROSITE" id="PS00022">
    <property type="entry name" value="EGF_1"/>
    <property type="match status" value="1"/>
</dbReference>
<feature type="disulfide bond" evidence="2">
    <location>
        <begin position="962"/>
        <end position="971"/>
    </location>
</feature>
<feature type="domain" description="EGF-like" evidence="6">
    <location>
        <begin position="933"/>
        <end position="972"/>
    </location>
</feature>
<feature type="transmembrane region" description="Helical" evidence="4">
    <location>
        <begin position="1225"/>
        <end position="1251"/>
    </location>
</feature>
<reference evidence="7 8" key="1">
    <citation type="submission" date="2024-02" db="EMBL/GenBank/DDBJ databases">
        <authorList>
            <person name="Chen Y."/>
            <person name="Shah S."/>
            <person name="Dougan E. K."/>
            <person name="Thang M."/>
            <person name="Chan C."/>
        </authorList>
    </citation>
    <scope>NUCLEOTIDE SEQUENCE [LARGE SCALE GENOMIC DNA]</scope>
</reference>
<dbReference type="Gene3D" id="2.10.50.10">
    <property type="entry name" value="Tumor Necrosis Factor Receptor, subunit A, domain 2"/>
    <property type="match status" value="1"/>
</dbReference>
<organism evidence="7 8">
    <name type="scientific">Durusdinium trenchii</name>
    <dbReference type="NCBI Taxonomy" id="1381693"/>
    <lineage>
        <taxon>Eukaryota</taxon>
        <taxon>Sar</taxon>
        <taxon>Alveolata</taxon>
        <taxon>Dinophyceae</taxon>
        <taxon>Suessiales</taxon>
        <taxon>Symbiodiniaceae</taxon>
        <taxon>Durusdinium</taxon>
    </lineage>
</organism>
<dbReference type="Gene3D" id="2.130.10.130">
    <property type="entry name" value="Integrin alpha, N-terminal"/>
    <property type="match status" value="1"/>
</dbReference>
<dbReference type="CDD" id="cd00185">
    <property type="entry name" value="TNFRSF"/>
    <property type="match status" value="1"/>
</dbReference>
<dbReference type="PANTHER" id="PTHR44103">
    <property type="entry name" value="PROPROTEIN CONVERTASE P"/>
    <property type="match status" value="1"/>
</dbReference>
<keyword evidence="4" id="KW-0472">Membrane</keyword>
<sequence length="1655" mass="184373">MKRPFLWLLLRAVGLHAMWCETSARTGCRGKPRQLLREAPHLGAVQAFDHALSRVKTDFDEEPIVVDWDRDGDWDLLVRTQDELKYFEMRPDGEFVQLEPNPFKDVESPFLCRPALVDWNGDGRLDVLVASVDGIRYYENMPGSLEERTGAQNPFNFIAGGNICGDLAVADWDGDGDLDLLLVYALSKMRYFEQVNGSLHLVNDQESPFQTVLNQTLHQRPLLADWNDDGRMDLLLMAKVFQWYTGGFSCSVLVHLQLESGLSLEWFDLSPTCELSKGFKGSGLSLVDIDGDGDLDAVFGSMNAPLHALEHKVVNGNHFLEEPARTQTSSSFYLSEIDLGNVVDHGYVENNFKPILADWDMDGDLDLALIHPKSSRFFEHQSDGKVIEISEPPSNYSCPIAWRHYFSMTDFDGDGLLDLLGFGSNVKPIVCRRVGSDFVFMPAESTLMLEGFREGFGASAFLVGFPTFLDWDGDGDVDILKLEGNKLCLQEQLSNGTFHARLLPVPMARDFFAVDFDGDGDVDLMMSLANDKGCIYFERKGDGSLQKHSGADNPFHAACAVPGTLTFLSTLGDWNEDGEVDAIVVHEKINLWHNRGMNEFIAYTKPLQELSFPEAALHSLPRVSLVDVDHDGDLDLVVPPQNIVAQLGVVHYRYYERLDNGALEERFGTDNPFHRAPQGDWDLWATLFGSHMIVDMDGDGDLDIVRGPLQYARQEADGRFVFLEGDENPFKGISPGPWDCWTLVDWDGDGDMDFVLVEISEQPRGNITNDDLVSGRVSIEEYVAALQQRGNITLDDLVSGRVSKEEYVAAAASRLRFFEQSNSSFTELVGAANPLVLEVTSDLIGSLCPSFVDLDEDGDLDLILENPDAALIYYEHGVDGQFTLKSPNPFAGVSISTRPNRRNRARASFFVDWDGDGLLDLVNFEGTDVQYFQRGVCEPEVSYCSLGVCKQQALASSYKCQCLAGAVGDDCSLCGHYHVREGKICKKCPGYMTLAGTCSRRGVCEDDADARAHQEASNESGFTVLSALGTGRCTCSAPFFGLGCRGGACPPGQRLDRNARTEATSVKYPSWEACVPCEPGRYKNRTGNEECYICPVGLISSSSGATSCEPCPPGFFPTSDRQSCRRCDAGYVAEPGDGSCTPCRAGTAPDADKARCATCSSGRFALERSPECSYCPEGFIPNEFKSGCGMCSDQSFAFEGDDRCQTCFFPLLVMGVVDSNLCSPVYSIVFLLVFLLLMMFVILMCSCARFWSFRRRLDRLVQAQNWKDLHSLQTHCAYGFCKGKVQRELAARKEQVKTESLKLGVSLTYVLGRFETDYDERATNQAVTWKWHQDDHCKCEFTKNGFFSFKRTENPDISEAQLEVLWSQLPECPPPETPNFHQVASVLAYGPWALGKDLWCPRDGERDCSMVDALRLNENSAKANWFLSWVWSYKLEDVKKALNRWFERHTTVTEERDSEIYIWWCMFVNNQFRMLEHNNQALEPEKLFSIFGEQLKGIGKMLMCFDKLKECAYPKRIWCIFEVFTATHSSIPTTVILPDVAGADVSTLQDLTQVCHVDAEKATATVETDAVTIKEHIIKKQKGYEHVNQKVEKELLAEVIHYLEAQRAPVAPTVAPTARAAHTTSAASAASAARGASESTDELVKPPSWTQCNLQ</sequence>
<accession>A0ABP0HB58</accession>
<keyword evidence="8" id="KW-1185">Reference proteome</keyword>
<feature type="compositionally biased region" description="Low complexity" evidence="3">
    <location>
        <begin position="1622"/>
        <end position="1638"/>
    </location>
</feature>
<protein>
    <submittedName>
        <fullName evidence="7">Copia protein</fullName>
    </submittedName>
</protein>
<evidence type="ECO:0000256" key="1">
    <source>
        <dbReference type="ARBA" id="ARBA00022729"/>
    </source>
</evidence>
<comment type="caution">
    <text evidence="2">Lacks conserved residue(s) required for the propagation of feature annotation.</text>
</comment>
<name>A0ABP0HB58_9DINO</name>
<keyword evidence="4" id="KW-1133">Transmembrane helix</keyword>
<evidence type="ECO:0000256" key="3">
    <source>
        <dbReference type="SAM" id="MobiDB-lite"/>
    </source>
</evidence>
<dbReference type="InterPro" id="IPR011641">
    <property type="entry name" value="Tyr-kin_ephrin_A/B_rcpt-like"/>
</dbReference>
<feature type="signal peptide" evidence="5">
    <location>
        <begin position="1"/>
        <end position="24"/>
    </location>
</feature>
<keyword evidence="2" id="KW-1015">Disulfide bond</keyword>
<evidence type="ECO:0000313" key="7">
    <source>
        <dbReference type="EMBL" id="CAK8987446.1"/>
    </source>
</evidence>
<evidence type="ECO:0000256" key="5">
    <source>
        <dbReference type="SAM" id="SignalP"/>
    </source>
</evidence>
<evidence type="ECO:0000256" key="4">
    <source>
        <dbReference type="SAM" id="Phobius"/>
    </source>
</evidence>
<keyword evidence="2" id="KW-0245">EGF-like domain</keyword>
<evidence type="ECO:0000256" key="2">
    <source>
        <dbReference type="PROSITE-ProRule" id="PRU00076"/>
    </source>
</evidence>
<dbReference type="InterPro" id="IPR013517">
    <property type="entry name" value="FG-GAP"/>
</dbReference>
<feature type="region of interest" description="Disordered" evidence="3">
    <location>
        <begin position="1622"/>
        <end position="1655"/>
    </location>
</feature>
<dbReference type="Pfam" id="PF13517">
    <property type="entry name" value="FG-GAP_3"/>
    <property type="match status" value="4"/>
</dbReference>
<comment type="caution">
    <text evidence="7">The sequence shown here is derived from an EMBL/GenBank/DDBJ whole genome shotgun (WGS) entry which is preliminary data.</text>
</comment>
<dbReference type="Pfam" id="PF07699">
    <property type="entry name" value="Ephrin_rec_like"/>
    <property type="match status" value="1"/>
</dbReference>
<dbReference type="InterPro" id="IPR028994">
    <property type="entry name" value="Integrin_alpha_N"/>
</dbReference>
<dbReference type="SMART" id="SM00181">
    <property type="entry name" value="EGF"/>
    <property type="match status" value="4"/>
</dbReference>
<dbReference type="SUPFAM" id="SSF57184">
    <property type="entry name" value="Growth factor receptor domain"/>
    <property type="match status" value="2"/>
</dbReference>
<dbReference type="InterPro" id="IPR009030">
    <property type="entry name" value="Growth_fac_rcpt_cys_sf"/>
</dbReference>
<gene>
    <name evidence="7" type="ORF">SCF082_LOCUS974</name>
</gene>
<dbReference type="Proteomes" id="UP001642464">
    <property type="component" value="Unassembled WGS sequence"/>
</dbReference>
<dbReference type="PANTHER" id="PTHR44103:SF1">
    <property type="entry name" value="PROPROTEIN CONVERTASE P"/>
    <property type="match status" value="1"/>
</dbReference>
<dbReference type="PROSITE" id="PS50026">
    <property type="entry name" value="EGF_3"/>
    <property type="match status" value="1"/>
</dbReference>
<dbReference type="InterPro" id="IPR000742">
    <property type="entry name" value="EGF"/>
</dbReference>
<evidence type="ECO:0000313" key="8">
    <source>
        <dbReference type="Proteomes" id="UP001642464"/>
    </source>
</evidence>
<dbReference type="EMBL" id="CAXAMM010000447">
    <property type="protein sequence ID" value="CAK8987446.1"/>
    <property type="molecule type" value="Genomic_DNA"/>
</dbReference>
<evidence type="ECO:0000259" key="6">
    <source>
        <dbReference type="PROSITE" id="PS50026"/>
    </source>
</evidence>
<feature type="chain" id="PRO_5045588135" evidence="5">
    <location>
        <begin position="25"/>
        <end position="1655"/>
    </location>
</feature>